<sequence length="176" mass="20451">MPGDILKHTKYIANLPYPKPMVEKPNITFANILLQDYSGEVSELTAINLYVYQHIVSDGEFSDYAELIGGVAMAEMKHLELLGKTIKMLGVKPIYINAICPSRQLWSPCYINFTVFIKDMLLEDIKSEKKAIDNYKHHISIINDKYIIKLLERIILDEELHIKLFINLYEKYKFSH</sequence>
<accession>A0ABQ5N118</accession>
<proteinExistence type="predicted"/>
<keyword evidence="5" id="KW-1185">Reference proteome</keyword>
<protein>
    <recommendedName>
        <fullName evidence="3">Ferritin/DPS domain-containing protein</fullName>
    </recommendedName>
</protein>
<dbReference type="Proteomes" id="UP001208567">
    <property type="component" value="Unassembled WGS sequence"/>
</dbReference>
<reference evidence="4 5" key="1">
    <citation type="journal article" date="2024" name="Int. J. Syst. Evol. Microbiol.">
        <title>Clostridium omnivorum sp. nov., isolated from anoxic soil under the treatment of reductive soil disinfestation.</title>
        <authorList>
            <person name="Ueki A."/>
            <person name="Tonouchi A."/>
            <person name="Kaku N."/>
            <person name="Honma S."/>
            <person name="Ueki K."/>
        </authorList>
    </citation>
    <scope>NUCLEOTIDE SEQUENCE [LARGE SCALE GENOMIC DNA]</scope>
    <source>
        <strain evidence="4 5">E14</strain>
    </source>
</reference>
<name>A0ABQ5N118_9CLOT</name>
<keyword evidence="2" id="KW-0408">Iron</keyword>
<dbReference type="RefSeq" id="WP_264848153.1">
    <property type="nucleotide sequence ID" value="NZ_BRXR01000001.1"/>
</dbReference>
<feature type="domain" description="Ferritin/DPS" evidence="3">
    <location>
        <begin position="42"/>
        <end position="170"/>
    </location>
</feature>
<evidence type="ECO:0000256" key="1">
    <source>
        <dbReference type="ARBA" id="ARBA00022434"/>
    </source>
</evidence>
<organism evidence="4 5">
    <name type="scientific">Clostridium omnivorum</name>
    <dbReference type="NCBI Taxonomy" id="1604902"/>
    <lineage>
        <taxon>Bacteria</taxon>
        <taxon>Bacillati</taxon>
        <taxon>Bacillota</taxon>
        <taxon>Clostridia</taxon>
        <taxon>Eubacteriales</taxon>
        <taxon>Clostridiaceae</taxon>
        <taxon>Clostridium</taxon>
    </lineage>
</organism>
<dbReference type="Pfam" id="PF00210">
    <property type="entry name" value="Ferritin"/>
    <property type="match status" value="1"/>
</dbReference>
<comment type="caution">
    <text evidence="4">The sequence shown here is derived from an EMBL/GenBank/DDBJ whole genome shotgun (WGS) entry which is preliminary data.</text>
</comment>
<dbReference type="InterPro" id="IPR009078">
    <property type="entry name" value="Ferritin-like_SF"/>
</dbReference>
<gene>
    <name evidence="4" type="ORF">bsdE14_02920</name>
</gene>
<dbReference type="PANTHER" id="PTHR30295:SF0">
    <property type="entry name" value="BACTERIOFERRITIN"/>
    <property type="match status" value="1"/>
</dbReference>
<evidence type="ECO:0000313" key="4">
    <source>
        <dbReference type="EMBL" id="GLC28882.1"/>
    </source>
</evidence>
<evidence type="ECO:0000259" key="3">
    <source>
        <dbReference type="Pfam" id="PF00210"/>
    </source>
</evidence>
<dbReference type="EMBL" id="BRXR01000001">
    <property type="protein sequence ID" value="GLC28882.1"/>
    <property type="molecule type" value="Genomic_DNA"/>
</dbReference>
<dbReference type="InterPro" id="IPR012347">
    <property type="entry name" value="Ferritin-like"/>
</dbReference>
<evidence type="ECO:0000256" key="2">
    <source>
        <dbReference type="ARBA" id="ARBA00023004"/>
    </source>
</evidence>
<keyword evidence="1" id="KW-0409">Iron storage</keyword>
<dbReference type="PANTHER" id="PTHR30295">
    <property type="entry name" value="BACTERIOFERRITIN"/>
    <property type="match status" value="1"/>
</dbReference>
<evidence type="ECO:0000313" key="5">
    <source>
        <dbReference type="Proteomes" id="UP001208567"/>
    </source>
</evidence>
<dbReference type="SUPFAM" id="SSF47240">
    <property type="entry name" value="Ferritin-like"/>
    <property type="match status" value="1"/>
</dbReference>
<dbReference type="Gene3D" id="1.20.1260.10">
    <property type="match status" value="2"/>
</dbReference>
<dbReference type="CDD" id="cd07908">
    <property type="entry name" value="Mn_catalase_like"/>
    <property type="match status" value="1"/>
</dbReference>
<dbReference type="InterPro" id="IPR008331">
    <property type="entry name" value="Ferritin_DPS_dom"/>
</dbReference>